<feature type="transmembrane region" description="Helical" evidence="1">
    <location>
        <begin position="353"/>
        <end position="373"/>
    </location>
</feature>
<dbReference type="STRING" id="270918.APR42_15075"/>
<dbReference type="Proteomes" id="UP000051643">
    <property type="component" value="Unassembled WGS sequence"/>
</dbReference>
<feature type="transmembrane region" description="Helical" evidence="1">
    <location>
        <begin position="477"/>
        <end position="494"/>
    </location>
</feature>
<feature type="transmembrane region" description="Helical" evidence="1">
    <location>
        <begin position="212"/>
        <end position="234"/>
    </location>
</feature>
<keyword evidence="3" id="KW-1185">Reference proteome</keyword>
<proteinExistence type="predicted"/>
<feature type="transmembrane region" description="Helical" evidence="1">
    <location>
        <begin position="142"/>
        <end position="163"/>
    </location>
</feature>
<reference evidence="2" key="1">
    <citation type="submission" date="2015-10" db="EMBL/GenBank/DDBJ databases">
        <title>Draft genome sequence of Salegentibacter mishustinae KCTC 12263.</title>
        <authorList>
            <person name="Lin W."/>
            <person name="Zheng Q."/>
        </authorList>
    </citation>
    <scope>NUCLEOTIDE SEQUENCE [LARGE SCALE GENOMIC DNA]</scope>
    <source>
        <strain evidence="2">KCTC 12263</strain>
    </source>
</reference>
<dbReference type="OrthoDB" id="442385at2"/>
<dbReference type="RefSeq" id="WP_057481117.1">
    <property type="nucleotide sequence ID" value="NZ_BMWR01000009.1"/>
</dbReference>
<dbReference type="EMBL" id="LKTP01000004">
    <property type="protein sequence ID" value="KRG29759.1"/>
    <property type="molecule type" value="Genomic_DNA"/>
</dbReference>
<feature type="transmembrane region" description="Helical" evidence="1">
    <location>
        <begin position="500"/>
        <end position="517"/>
    </location>
</feature>
<protein>
    <recommendedName>
        <fullName evidence="4">Exopolysaccharide Exporter (EPS-E)</fullName>
    </recommendedName>
</protein>
<keyword evidence="1" id="KW-1133">Transmembrane helix</keyword>
<comment type="caution">
    <text evidence="2">The sequence shown here is derived from an EMBL/GenBank/DDBJ whole genome shotgun (WGS) entry which is preliminary data.</text>
</comment>
<feature type="transmembrane region" description="Helical" evidence="1">
    <location>
        <begin position="184"/>
        <end position="206"/>
    </location>
</feature>
<feature type="transmembrane region" description="Helical" evidence="1">
    <location>
        <begin position="308"/>
        <end position="327"/>
    </location>
</feature>
<feature type="transmembrane region" description="Helical" evidence="1">
    <location>
        <begin position="241"/>
        <end position="261"/>
    </location>
</feature>
<evidence type="ECO:0000313" key="2">
    <source>
        <dbReference type="EMBL" id="KRG29759.1"/>
    </source>
</evidence>
<feature type="transmembrane region" description="Helical" evidence="1">
    <location>
        <begin position="409"/>
        <end position="430"/>
    </location>
</feature>
<keyword evidence="1" id="KW-0472">Membrane</keyword>
<feature type="transmembrane region" description="Helical" evidence="1">
    <location>
        <begin position="442"/>
        <end position="465"/>
    </location>
</feature>
<feature type="transmembrane region" description="Helical" evidence="1">
    <location>
        <begin position="267"/>
        <end position="288"/>
    </location>
</feature>
<feature type="transmembrane region" description="Helical" evidence="1">
    <location>
        <begin position="109"/>
        <end position="130"/>
    </location>
</feature>
<sequence>MTKDQIKAIAKLVVAVKERNGKPVNVYVVAATIESFGIRDVDVKEDYGFDDIFQLSKYIYKAYDAITLANLKNNNQRIAEAKTFKRLALTDYITTKNTKRFIVDYSSGLIHLFPVFLQVVSIIMFGFSLWTYSKFNNLQSTAVVLGVIFGFILSGGFVQVIGKQVSYYWYNKDYHMASYSTKKIIINGVLVIIGFFILSLLVNLVIPLYSFLFVIITFLYALFIGFLLLVLAPLYAVKQRWMLSLSVFIGTVVALSLHWYTPMHPYFVHWIGILTASLISVVYLYFFYKYKLQEHTAVKKKPKVMLSLYRNFNYFFYGAFLFVFVFMDRLVAWSSTLNRDIPYVIYYEKDYEIGMDLAILIFFLLGGVMEYAIHSYIRHMDFHQLDTKYSQFQSFNDKMKKMYFKHLRLFAVSALGIAIFLYLLITQPWGYSSGFDESLSDLSIRVCVLGSIGYLFLSLGMLNVLYLYTLGQHRKPLVAIIIAFLVNIIIGILLSRWISYEYSVVGMLLGSLVFMLFTTRETYNFFKNLDYYYYASY</sequence>
<keyword evidence="1" id="KW-0812">Transmembrane</keyword>
<dbReference type="AlphaFoldDB" id="A0A0Q9Z9U3"/>
<gene>
    <name evidence="2" type="ORF">APR42_15075</name>
</gene>
<evidence type="ECO:0000256" key="1">
    <source>
        <dbReference type="SAM" id="Phobius"/>
    </source>
</evidence>
<organism evidence="2 3">
    <name type="scientific">Salegentibacter mishustinae</name>
    <dbReference type="NCBI Taxonomy" id="270918"/>
    <lineage>
        <taxon>Bacteria</taxon>
        <taxon>Pseudomonadati</taxon>
        <taxon>Bacteroidota</taxon>
        <taxon>Flavobacteriia</taxon>
        <taxon>Flavobacteriales</taxon>
        <taxon>Flavobacteriaceae</taxon>
        <taxon>Salegentibacter</taxon>
    </lineage>
</organism>
<evidence type="ECO:0008006" key="4">
    <source>
        <dbReference type="Google" id="ProtNLM"/>
    </source>
</evidence>
<evidence type="ECO:0000313" key="3">
    <source>
        <dbReference type="Proteomes" id="UP000051643"/>
    </source>
</evidence>
<name>A0A0Q9Z9U3_9FLAO</name>
<accession>A0A0Q9Z9U3</accession>